<reference evidence="1" key="1">
    <citation type="submission" date="2020-01" db="EMBL/GenBank/DDBJ databases">
        <title>Identification and distribution of gene clusters putatively required for synthesis of sphingolipid metabolism inhibitors in phylogenetically diverse species of the filamentous fungus Fusarium.</title>
        <authorList>
            <person name="Kim H.-S."/>
            <person name="Busman M."/>
            <person name="Brown D.W."/>
            <person name="Divon H."/>
            <person name="Uhlig S."/>
            <person name="Proctor R.H."/>
        </authorList>
    </citation>
    <scope>NUCLEOTIDE SEQUENCE</scope>
    <source>
        <strain evidence="1">NRRL 53441</strain>
    </source>
</reference>
<dbReference type="EMBL" id="JAADJG010000162">
    <property type="protein sequence ID" value="KAF4453127.1"/>
    <property type="molecule type" value="Genomic_DNA"/>
</dbReference>
<comment type="caution">
    <text evidence="1">The sequence shown here is derived from an EMBL/GenBank/DDBJ whole genome shotgun (WGS) entry which is preliminary data.</text>
</comment>
<evidence type="ECO:0000313" key="1">
    <source>
        <dbReference type="EMBL" id="KAF4453127.1"/>
    </source>
</evidence>
<dbReference type="OrthoDB" id="4934446at2759"/>
<dbReference type="AlphaFoldDB" id="A0A8H4KL00"/>
<organism evidence="1 2">
    <name type="scientific">Fusarium austroafricanum</name>
    <dbReference type="NCBI Taxonomy" id="2364996"/>
    <lineage>
        <taxon>Eukaryota</taxon>
        <taxon>Fungi</taxon>
        <taxon>Dikarya</taxon>
        <taxon>Ascomycota</taxon>
        <taxon>Pezizomycotina</taxon>
        <taxon>Sordariomycetes</taxon>
        <taxon>Hypocreomycetidae</taxon>
        <taxon>Hypocreales</taxon>
        <taxon>Nectriaceae</taxon>
        <taxon>Fusarium</taxon>
        <taxon>Fusarium concolor species complex</taxon>
    </lineage>
</organism>
<accession>A0A8H4KL00</accession>
<sequence length="404" mass="45943">MSPPSVLFYIARGKHLRRAYTLRSRGDAAYLELFFRVLASADQSPESVCKTLEDGIKLDWEDMYDFVNPFGDRRGGAFESFWIFDLEKDVLLLIKEQSRSSVPLGLVRERLLTLDDFELISAPEEPASKDETLPEPHWEPKLDPIPREQAFLGQILRDFSYTWRHVIRREMNTITFMKLAYAVIWISKMEFTLHERMGFENVSGGGGGPYVLLWNLPRWETPDVTIVRAGSESSWFVLSQDLSEGLEIVRNHSKGQPKLTDSTPEGVTYTILTLRQVVVCRVSGDELVWTKPEKLFDGTIASDTAINMLIWTAHSSRPKIQKTTIHQLPVEIQDRILCHATSSLVAAAKLGCELGLGSPFYWTDRGVKIGISEVKRNRHEGSPVESQVILNGVNSALSYKRERW</sequence>
<proteinExistence type="predicted"/>
<protein>
    <submittedName>
        <fullName evidence="1">Uncharacterized protein</fullName>
    </submittedName>
</protein>
<name>A0A8H4KL00_9HYPO</name>
<evidence type="ECO:0000313" key="2">
    <source>
        <dbReference type="Proteomes" id="UP000605986"/>
    </source>
</evidence>
<dbReference type="Proteomes" id="UP000605986">
    <property type="component" value="Unassembled WGS sequence"/>
</dbReference>
<keyword evidence="2" id="KW-1185">Reference proteome</keyword>
<gene>
    <name evidence="1" type="ORF">F53441_4124</name>
</gene>